<dbReference type="Pfam" id="PF00756">
    <property type="entry name" value="Esterase"/>
    <property type="match status" value="1"/>
</dbReference>
<dbReference type="KEGG" id="tes:BW730_15830"/>
<feature type="compositionally biased region" description="Low complexity" evidence="1">
    <location>
        <begin position="727"/>
        <end position="747"/>
    </location>
</feature>
<organism evidence="3 4">
    <name type="scientific">Tessaracoccus aquimaris</name>
    <dbReference type="NCBI Taxonomy" id="1332264"/>
    <lineage>
        <taxon>Bacteria</taxon>
        <taxon>Bacillati</taxon>
        <taxon>Actinomycetota</taxon>
        <taxon>Actinomycetes</taxon>
        <taxon>Propionibacteriales</taxon>
        <taxon>Propionibacteriaceae</taxon>
        <taxon>Tessaracoccus</taxon>
    </lineage>
</organism>
<name>A0A1Q2CRK3_9ACTN</name>
<feature type="compositionally biased region" description="Low complexity" evidence="1">
    <location>
        <begin position="755"/>
        <end position="786"/>
    </location>
</feature>
<evidence type="ECO:0008006" key="5">
    <source>
        <dbReference type="Google" id="ProtNLM"/>
    </source>
</evidence>
<dbReference type="RefSeq" id="WP_077687102.1">
    <property type="nucleotide sequence ID" value="NZ_CP019606.1"/>
</dbReference>
<dbReference type="SUPFAM" id="SSF53474">
    <property type="entry name" value="alpha/beta-Hydrolases"/>
    <property type="match status" value="1"/>
</dbReference>
<feature type="chain" id="PRO_5012162222" description="Esterase" evidence="2">
    <location>
        <begin position="24"/>
        <end position="801"/>
    </location>
</feature>
<feature type="region of interest" description="Disordered" evidence="1">
    <location>
        <begin position="727"/>
        <end position="801"/>
    </location>
</feature>
<dbReference type="GO" id="GO:0016747">
    <property type="term" value="F:acyltransferase activity, transferring groups other than amino-acyl groups"/>
    <property type="evidence" value="ECO:0007669"/>
    <property type="project" value="TreeGrafter"/>
</dbReference>
<dbReference type="OrthoDB" id="4527292at2"/>
<dbReference type="PANTHER" id="PTHR48098">
    <property type="entry name" value="ENTEROCHELIN ESTERASE-RELATED"/>
    <property type="match status" value="1"/>
</dbReference>
<dbReference type="Proteomes" id="UP000188145">
    <property type="component" value="Chromosome"/>
</dbReference>
<reference evidence="4" key="1">
    <citation type="submission" date="2017-02" db="EMBL/GenBank/DDBJ databases">
        <title>Tessaracoccus aquaemaris sp. nov., isolated from the intestine of a Korean rockfish, Sebastes schlegelii, in a marine aquaculture pond.</title>
        <authorList>
            <person name="Tak E.J."/>
            <person name="Bae J.-W."/>
        </authorList>
    </citation>
    <scope>NUCLEOTIDE SEQUENCE [LARGE SCALE GENOMIC DNA]</scope>
    <source>
        <strain evidence="4">NSG39</strain>
    </source>
</reference>
<dbReference type="InterPro" id="IPR029058">
    <property type="entry name" value="AB_hydrolase_fold"/>
</dbReference>
<dbReference type="SUPFAM" id="SSF50998">
    <property type="entry name" value="Quinoprotein alcohol dehydrogenase-like"/>
    <property type="match status" value="1"/>
</dbReference>
<dbReference type="STRING" id="1332264.BW730_15830"/>
<proteinExistence type="predicted"/>
<dbReference type="AlphaFoldDB" id="A0A1Q2CRK3"/>
<dbReference type="Gene3D" id="3.40.50.1820">
    <property type="entry name" value="alpha/beta hydrolase"/>
    <property type="match status" value="1"/>
</dbReference>
<sequence length="801" mass="80909">MQARTLRATLAGALVAALTAAGAAVLVTTQQGDPHGQVVAGRVDGTAAGAVDYNVYLPPGYDAATDRYPVVYLMHGRGDTSAAWPRVAADLDELIGAGDMQPIIAVMPDAPWNNRGSWYTDSLYTGTAAGGPGVAVETALSKDLVAHIDATYRTVADREARAVGGYSMGGSGALRFATAHQQDFSAAIVLSPAVYTPQPPADSSAREYGGYGVGASLFDAARYEELNYPTTFEGFDAGLPVHLFIAVGDDEWPNPDPAEAHNDIDFESAKLYNSARRVPGITAELRIMNGGHDWDVWQPGFREGIVDVASRLRTEPVAGWEAEAFGTSGDDRAGGVVEHADGSTTVVLNVAGDLSGHTPLGGMDVVVLRRDASGKTLWQTTLGTAANDRAYGVVEGEDGEVLIGGYTRGTWATGEERANDDMFMAVLDAEGKQVASAQVGDPGAADRAYGVASDGAGGIYLAGYTSGRVGDQPSAGDKDIVAARVSRTGQVLWVDQFGGAGEDKAMTAATGPDGSLVLGGIATDGLPDAPGKGSGDGWVAGYGPDGVRGWIAPVATEVNEQVSGVTVLSDGQVLAIGHTKGTLGEANLGDNDIFVASIAPNPRARAAALTPAWVTQLGTSTDDRGAAIVATPDGGAYALAATYGAMGTSQGGVDVVGFAISTDGDVSAVSQFGSRERDGSDEWDETNLSAAAGAKGVWATGLTFGAPTGFTNAGAGDVFLTRIATGPSASPSPTASSSASPSASPSASQPPTPSPSATAPASPSPSATTGPTSTASGSASPSTRPSPGLPSTGQGAPVAAR</sequence>
<gene>
    <name evidence="3" type="ORF">BW730_15830</name>
</gene>
<keyword evidence="4" id="KW-1185">Reference proteome</keyword>
<evidence type="ECO:0000313" key="4">
    <source>
        <dbReference type="Proteomes" id="UP000188145"/>
    </source>
</evidence>
<dbReference type="InterPro" id="IPR050583">
    <property type="entry name" value="Mycobacterial_A85_antigen"/>
</dbReference>
<feature type="signal peptide" evidence="2">
    <location>
        <begin position="1"/>
        <end position="23"/>
    </location>
</feature>
<accession>A0A1Q2CRK3</accession>
<dbReference type="EMBL" id="CP019606">
    <property type="protein sequence ID" value="AQP48753.1"/>
    <property type="molecule type" value="Genomic_DNA"/>
</dbReference>
<evidence type="ECO:0000313" key="3">
    <source>
        <dbReference type="EMBL" id="AQP48753.1"/>
    </source>
</evidence>
<dbReference type="PANTHER" id="PTHR48098:SF1">
    <property type="entry name" value="DIACYLGLYCEROL ACYLTRANSFERASE_MYCOLYLTRANSFERASE AG85A"/>
    <property type="match status" value="1"/>
</dbReference>
<keyword evidence="2" id="KW-0732">Signal</keyword>
<evidence type="ECO:0000256" key="1">
    <source>
        <dbReference type="SAM" id="MobiDB-lite"/>
    </source>
</evidence>
<dbReference type="Pfam" id="PF06739">
    <property type="entry name" value="SBBP"/>
    <property type="match status" value="1"/>
</dbReference>
<dbReference type="InterPro" id="IPR010620">
    <property type="entry name" value="SBBP_repeat"/>
</dbReference>
<dbReference type="InterPro" id="IPR000801">
    <property type="entry name" value="Esterase-like"/>
</dbReference>
<protein>
    <recommendedName>
        <fullName evidence="5">Esterase</fullName>
    </recommendedName>
</protein>
<dbReference type="InterPro" id="IPR011047">
    <property type="entry name" value="Quinoprotein_ADH-like_sf"/>
</dbReference>
<evidence type="ECO:0000256" key="2">
    <source>
        <dbReference type="SAM" id="SignalP"/>
    </source>
</evidence>